<reference evidence="1 4" key="1">
    <citation type="submission" date="2019-10" db="EMBL/GenBank/DDBJ databases">
        <title>Comparative genomics of sulfur disproportionating microorganisms.</title>
        <authorList>
            <person name="Ward L.M."/>
            <person name="Bertran E."/>
            <person name="Johnston D."/>
        </authorList>
    </citation>
    <scope>NUCLEOTIDE SEQUENCE [LARGE SCALE GENOMIC DNA]</scope>
    <source>
        <strain evidence="1 4">DSM 3772</strain>
    </source>
</reference>
<dbReference type="RefSeq" id="WP_152939252.1">
    <property type="nucleotide sequence ID" value="NZ_CP045482.1"/>
</dbReference>
<evidence type="ECO:0000313" key="4">
    <source>
        <dbReference type="Proteomes" id="UP000474054"/>
    </source>
</evidence>
<dbReference type="KEGG" id="aamb:D1866_09170"/>
<dbReference type="Proteomes" id="UP000426328">
    <property type="component" value="Chromosome"/>
</dbReference>
<dbReference type="EMBL" id="CP045482">
    <property type="protein sequence ID" value="QGR22128.1"/>
    <property type="molecule type" value="Genomic_DNA"/>
</dbReference>
<dbReference type="Proteomes" id="UP000474054">
    <property type="component" value="Unassembled WGS sequence"/>
</dbReference>
<keyword evidence="3" id="KW-1185">Reference proteome</keyword>
<sequence length="127" mass="14753">MIYRVKAKKGFLILPFDAENYDVYDDNKLTLYSYGEKGKLYVHVDRETEYVYIVKTGSEGYPEDKIFLDFDFKAVKYADCKIRTEGNTSVLVDGKTDSETYLFSNAEISVPFYVEVKYCYQGKGDNF</sequence>
<evidence type="ECO:0000313" key="2">
    <source>
        <dbReference type="EMBL" id="QGR22128.1"/>
    </source>
</evidence>
<name>A0A650CWH4_ACIAM</name>
<accession>A0A650CWH4</accession>
<proteinExistence type="predicted"/>
<evidence type="ECO:0000313" key="1">
    <source>
        <dbReference type="EMBL" id="MQL54301.1"/>
    </source>
</evidence>
<protein>
    <submittedName>
        <fullName evidence="2">Uncharacterized protein</fullName>
    </submittedName>
</protein>
<gene>
    <name evidence="2" type="ORF">D1866_09170</name>
    <name evidence="1" type="ORF">GFB69_00610</name>
</gene>
<reference evidence="2 3" key="2">
    <citation type="submission" date="2019-10" db="EMBL/GenBank/DDBJ databases">
        <title>Genome Sequences from Six Type Strain Members of the Archaeal Family Sulfolobaceae: Acidianus ambivalens, Acidianus infernus, Metallosphaera prunae, Stygiolobus azoricus, Sulfolobus metallicus, and Sulfurisphaera ohwakuensis.</title>
        <authorList>
            <person name="Counts J.A."/>
            <person name="Kelly R.M."/>
        </authorList>
    </citation>
    <scope>NUCLEOTIDE SEQUENCE [LARGE SCALE GENOMIC DNA]</scope>
    <source>
        <strain evidence="2 3">LEI 10</strain>
    </source>
</reference>
<dbReference type="GeneID" id="42779899"/>
<dbReference type="EMBL" id="WHYS01000001">
    <property type="protein sequence ID" value="MQL54301.1"/>
    <property type="molecule type" value="Genomic_DNA"/>
</dbReference>
<organism evidence="2 3">
    <name type="scientific">Acidianus ambivalens</name>
    <name type="common">Desulfurolobus ambivalens</name>
    <dbReference type="NCBI Taxonomy" id="2283"/>
    <lineage>
        <taxon>Archaea</taxon>
        <taxon>Thermoproteota</taxon>
        <taxon>Thermoprotei</taxon>
        <taxon>Sulfolobales</taxon>
        <taxon>Sulfolobaceae</taxon>
        <taxon>Acidianus</taxon>
    </lineage>
</organism>
<evidence type="ECO:0000313" key="3">
    <source>
        <dbReference type="Proteomes" id="UP000426328"/>
    </source>
</evidence>
<dbReference type="AlphaFoldDB" id="A0A650CWH4"/>